<evidence type="ECO:0000256" key="2">
    <source>
        <dbReference type="ARBA" id="ARBA00022679"/>
    </source>
</evidence>
<protein>
    <submittedName>
        <fullName evidence="3">Glucosyltransferase</fullName>
    </submittedName>
</protein>
<dbReference type="NCBIfam" id="TIGR01426">
    <property type="entry name" value="MGT"/>
    <property type="match status" value="1"/>
</dbReference>
<sequence>MSKIVFFCIPAYGHTNPTIEVVRELTKRGHEVWYYSFSMFRKKIEGAGAKYIECDKYVPELKAEDEKKVGKDFAALIEMTVDTTIALDEKVCKELNEFHPDCIVSDSLCFWGKLFAAKLNIKYVCSTTSFAFNQYTAKMMKQNLMEMVRMIKGMHRIKKKIKQLNDYGYAVDNFISLIQNDNETYTIVYTSKEFQPLANTFSNKYFFVGPSVSDILAGPRNSDKKLIYISLGTVNNKNNEFYKKCLMAFGDGEFDVIMSVGESTDISSLGEIPENFEIKNKVEQIKVLQNTDVFITHSGMNSVNESLYYGVPMVLFPQHQEQRMVAERVVTLGAGVYLKNDNPKDMKEAVQTILEYDSYQENAVKLSESLKLSGGAKKAAEVIGRIAEE</sequence>
<comment type="similarity">
    <text evidence="1">Belongs to the UDP-glycosyltransferase family.</text>
</comment>
<name>A0A410QAK7_9FIRM</name>
<dbReference type="EMBL" id="CP035282">
    <property type="protein sequence ID" value="QAT61015.1"/>
    <property type="molecule type" value="Genomic_DNA"/>
</dbReference>
<dbReference type="RefSeq" id="WP_128752134.1">
    <property type="nucleotide sequence ID" value="NZ_CP035282.1"/>
</dbReference>
<organism evidence="3 4">
    <name type="scientific">Acidilutibacter cellobiosedens</name>
    <dbReference type="NCBI Taxonomy" id="2507161"/>
    <lineage>
        <taxon>Bacteria</taxon>
        <taxon>Bacillati</taxon>
        <taxon>Bacillota</taxon>
        <taxon>Tissierellia</taxon>
        <taxon>Tissierellales</taxon>
        <taxon>Acidilutibacteraceae</taxon>
        <taxon>Acidilutibacter</taxon>
    </lineage>
</organism>
<dbReference type="SUPFAM" id="SSF53756">
    <property type="entry name" value="UDP-Glycosyltransferase/glycogen phosphorylase"/>
    <property type="match status" value="1"/>
</dbReference>
<dbReference type="Proteomes" id="UP000287969">
    <property type="component" value="Chromosome"/>
</dbReference>
<dbReference type="CDD" id="cd03784">
    <property type="entry name" value="GT1_Gtf-like"/>
    <property type="match status" value="1"/>
</dbReference>
<gene>
    <name evidence="3" type="ORF">EQM13_05160</name>
</gene>
<dbReference type="AlphaFoldDB" id="A0A410QAK7"/>
<dbReference type="KEGG" id="spoa:EQM13_05160"/>
<dbReference type="Gene3D" id="3.40.50.2000">
    <property type="entry name" value="Glycogen Phosphorylase B"/>
    <property type="match status" value="2"/>
</dbReference>
<evidence type="ECO:0000313" key="4">
    <source>
        <dbReference type="Proteomes" id="UP000287969"/>
    </source>
</evidence>
<dbReference type="GO" id="GO:0008194">
    <property type="term" value="F:UDP-glycosyltransferase activity"/>
    <property type="evidence" value="ECO:0007669"/>
    <property type="project" value="InterPro"/>
</dbReference>
<evidence type="ECO:0000256" key="1">
    <source>
        <dbReference type="ARBA" id="ARBA00009995"/>
    </source>
</evidence>
<dbReference type="PANTHER" id="PTHR21015">
    <property type="entry name" value="UDP-N-ACETYLGLUCOSAMINE--N-ACETYLMURAMYL-(PENTAPEPTIDE) PYROPHOSPHORYL-UNDECAPRENOL N-ACETYLGLUCOSAMINE TRANSFERASE 1"/>
    <property type="match status" value="1"/>
</dbReference>
<reference evidence="4" key="1">
    <citation type="submission" date="2019-01" db="EMBL/GenBank/DDBJ databases">
        <title>Draft genomes of a novel of Sporanaerobacter strains.</title>
        <authorList>
            <person name="Ma S."/>
        </authorList>
    </citation>
    <scope>NUCLEOTIDE SEQUENCE [LARGE SCALE GENOMIC DNA]</scope>
    <source>
        <strain evidence="4">NJN-17</strain>
    </source>
</reference>
<dbReference type="FunFam" id="3.40.50.2000:FF:000072">
    <property type="entry name" value="Glycosyl transferase"/>
    <property type="match status" value="1"/>
</dbReference>
<dbReference type="GO" id="GO:0016758">
    <property type="term" value="F:hexosyltransferase activity"/>
    <property type="evidence" value="ECO:0007669"/>
    <property type="project" value="InterPro"/>
</dbReference>
<accession>A0A410QAK7</accession>
<dbReference type="InterPro" id="IPR002213">
    <property type="entry name" value="UDP_glucos_trans"/>
</dbReference>
<dbReference type="InterPro" id="IPR006326">
    <property type="entry name" value="UDPGT_MGT-like"/>
</dbReference>
<proteinExistence type="inferred from homology"/>
<dbReference type="OrthoDB" id="6620093at2"/>
<dbReference type="PANTHER" id="PTHR21015:SF22">
    <property type="entry name" value="GLYCOSYLTRANSFERASE"/>
    <property type="match status" value="1"/>
</dbReference>
<keyword evidence="4" id="KW-1185">Reference proteome</keyword>
<evidence type="ECO:0000313" key="3">
    <source>
        <dbReference type="EMBL" id="QAT61015.1"/>
    </source>
</evidence>
<keyword evidence="2 3" id="KW-0808">Transferase</keyword>
<dbReference type="Pfam" id="PF00201">
    <property type="entry name" value="UDPGT"/>
    <property type="match status" value="1"/>
</dbReference>